<sequence length="101" mass="11948">MEGMATSKTTTPPTIEKRAEKFPEELPMENDFEFVEYYYNELIPTRLQKYWIVIVTGTPGIEKPVFFGYFLQALQIKTLRNHHNRFVFEDIGIDASRRISR</sequence>
<feature type="compositionally biased region" description="Polar residues" evidence="1">
    <location>
        <begin position="1"/>
        <end position="13"/>
    </location>
</feature>
<organism evidence="2 3">
    <name type="scientific">Phytophthora nicotianae P1976</name>
    <dbReference type="NCBI Taxonomy" id="1317066"/>
    <lineage>
        <taxon>Eukaryota</taxon>
        <taxon>Sar</taxon>
        <taxon>Stramenopiles</taxon>
        <taxon>Oomycota</taxon>
        <taxon>Peronosporomycetes</taxon>
        <taxon>Peronosporales</taxon>
        <taxon>Peronosporaceae</taxon>
        <taxon>Phytophthora</taxon>
    </lineage>
</organism>
<dbReference type="AlphaFoldDB" id="A0A081ATM4"/>
<feature type="region of interest" description="Disordered" evidence="1">
    <location>
        <begin position="1"/>
        <end position="22"/>
    </location>
</feature>
<reference evidence="2 3" key="1">
    <citation type="submission" date="2013-11" db="EMBL/GenBank/DDBJ databases">
        <title>The Genome Sequence of Phytophthora parasitica P1976.</title>
        <authorList>
            <consortium name="The Broad Institute Genomics Platform"/>
            <person name="Russ C."/>
            <person name="Tyler B."/>
            <person name="Panabieres F."/>
            <person name="Shan W."/>
            <person name="Tripathy S."/>
            <person name="Grunwald N."/>
            <person name="Machado M."/>
            <person name="Johnson C.S."/>
            <person name="Walker B."/>
            <person name="Young S."/>
            <person name="Zeng Q."/>
            <person name="Gargeya S."/>
            <person name="Fitzgerald M."/>
            <person name="Haas B."/>
            <person name="Abouelleil A."/>
            <person name="Allen A.W."/>
            <person name="Alvarado L."/>
            <person name="Arachchi H.M."/>
            <person name="Berlin A.M."/>
            <person name="Chapman S.B."/>
            <person name="Gainer-Dewar J."/>
            <person name="Goldberg J."/>
            <person name="Griggs A."/>
            <person name="Gujja S."/>
            <person name="Hansen M."/>
            <person name="Howarth C."/>
            <person name="Imamovic A."/>
            <person name="Ireland A."/>
            <person name="Larimer J."/>
            <person name="McCowan C."/>
            <person name="Murphy C."/>
            <person name="Pearson M."/>
            <person name="Poon T.W."/>
            <person name="Priest M."/>
            <person name="Roberts A."/>
            <person name="Saif S."/>
            <person name="Shea T."/>
            <person name="Sisk P."/>
            <person name="Sykes S."/>
            <person name="Wortman J."/>
            <person name="Nusbaum C."/>
            <person name="Birren B."/>
        </authorList>
    </citation>
    <scope>NUCLEOTIDE SEQUENCE [LARGE SCALE GENOMIC DNA]</scope>
    <source>
        <strain evidence="2 3">P1976</strain>
    </source>
</reference>
<evidence type="ECO:0000313" key="3">
    <source>
        <dbReference type="Proteomes" id="UP000028582"/>
    </source>
</evidence>
<dbReference type="EMBL" id="ANJA01000745">
    <property type="protein sequence ID" value="ETO82235.1"/>
    <property type="molecule type" value="Genomic_DNA"/>
</dbReference>
<proteinExistence type="predicted"/>
<dbReference type="Proteomes" id="UP000028582">
    <property type="component" value="Unassembled WGS sequence"/>
</dbReference>
<name>A0A081ATM4_PHYNI</name>
<gene>
    <name evidence="2" type="ORF">F444_03603</name>
</gene>
<accession>A0A081ATM4</accession>
<evidence type="ECO:0000313" key="2">
    <source>
        <dbReference type="EMBL" id="ETO82235.1"/>
    </source>
</evidence>
<protein>
    <submittedName>
        <fullName evidence="2">Uncharacterized protein</fullName>
    </submittedName>
</protein>
<evidence type="ECO:0000256" key="1">
    <source>
        <dbReference type="SAM" id="MobiDB-lite"/>
    </source>
</evidence>
<comment type="caution">
    <text evidence="2">The sequence shown here is derived from an EMBL/GenBank/DDBJ whole genome shotgun (WGS) entry which is preliminary data.</text>
</comment>